<dbReference type="Pfam" id="PF07727">
    <property type="entry name" value="RVT_2"/>
    <property type="match status" value="1"/>
</dbReference>
<protein>
    <submittedName>
        <fullName evidence="2">Retrovirus-related Pol polyprotein from transposon TNT 1-94</fullName>
    </submittedName>
</protein>
<gene>
    <name evidence="2" type="ORF">KK1_032999</name>
</gene>
<dbReference type="AlphaFoldDB" id="A0A151RSF8"/>
<dbReference type="Proteomes" id="UP000075243">
    <property type="component" value="Unassembled WGS sequence"/>
</dbReference>
<evidence type="ECO:0000259" key="1">
    <source>
        <dbReference type="Pfam" id="PF07727"/>
    </source>
</evidence>
<keyword evidence="3" id="KW-1185">Reference proteome</keyword>
<dbReference type="CDD" id="cd09272">
    <property type="entry name" value="RNase_HI_RT_Ty1"/>
    <property type="match status" value="1"/>
</dbReference>
<organism evidence="2 3">
    <name type="scientific">Cajanus cajan</name>
    <name type="common">Pigeon pea</name>
    <name type="synonym">Cajanus indicus</name>
    <dbReference type="NCBI Taxonomy" id="3821"/>
    <lineage>
        <taxon>Eukaryota</taxon>
        <taxon>Viridiplantae</taxon>
        <taxon>Streptophyta</taxon>
        <taxon>Embryophyta</taxon>
        <taxon>Tracheophyta</taxon>
        <taxon>Spermatophyta</taxon>
        <taxon>Magnoliopsida</taxon>
        <taxon>eudicotyledons</taxon>
        <taxon>Gunneridae</taxon>
        <taxon>Pentapetalae</taxon>
        <taxon>rosids</taxon>
        <taxon>fabids</taxon>
        <taxon>Fabales</taxon>
        <taxon>Fabaceae</taxon>
        <taxon>Papilionoideae</taxon>
        <taxon>50 kb inversion clade</taxon>
        <taxon>NPAAA clade</taxon>
        <taxon>indigoferoid/millettioid clade</taxon>
        <taxon>Phaseoleae</taxon>
        <taxon>Cajanus</taxon>
    </lineage>
</organism>
<name>A0A151RSF8_CAJCA</name>
<sequence>MTITREPRIRRPPAYLQDFVCNTTFTPLPRVLTPLIASSTPYPLHHFVTNSIFSSKHQLFLAAVDSHLEPKSFKEAMKSSQWQKVMQLEITALEENHTWHVTPLPPGKKAIPCKWVYRIKYNADGSIERYKARLVVAENNQIEGDDYTETFAPVAKMVSVLVSLGLPHKIPMQLFCDSQSAIHIATNPVFHERTKHIELDCHFVRDHILDKTISTQHIRTNSQPVDIMTKALSSKQFDFLVTKLGISSLHAPT</sequence>
<feature type="domain" description="Reverse transcriptase Ty1/copia-type" evidence="1">
    <location>
        <begin position="96"/>
        <end position="162"/>
    </location>
</feature>
<dbReference type="Gramene" id="C.cajan_34616.t">
    <property type="protein sequence ID" value="C.cajan_34616.t"/>
    <property type="gene ID" value="C.cajan_34616"/>
</dbReference>
<dbReference type="InterPro" id="IPR013103">
    <property type="entry name" value="RVT_2"/>
</dbReference>
<evidence type="ECO:0000313" key="2">
    <source>
        <dbReference type="EMBL" id="KYP45478.1"/>
    </source>
</evidence>
<dbReference type="PANTHER" id="PTHR11439:SF470">
    <property type="entry name" value="CYSTEINE-RICH RLK (RECEPTOR-LIKE PROTEIN KINASE) 8"/>
    <property type="match status" value="1"/>
</dbReference>
<accession>A0A151RSF8</accession>
<dbReference type="PANTHER" id="PTHR11439">
    <property type="entry name" value="GAG-POL-RELATED RETROTRANSPOSON"/>
    <property type="match status" value="1"/>
</dbReference>
<proteinExistence type="predicted"/>
<dbReference type="EMBL" id="KQ483590">
    <property type="protein sequence ID" value="KYP45478.1"/>
    <property type="molecule type" value="Genomic_DNA"/>
</dbReference>
<reference evidence="2" key="1">
    <citation type="journal article" date="2012" name="Nat. Biotechnol.">
        <title>Draft genome sequence of pigeonpea (Cajanus cajan), an orphan legume crop of resource-poor farmers.</title>
        <authorList>
            <person name="Varshney R.K."/>
            <person name="Chen W."/>
            <person name="Li Y."/>
            <person name="Bharti A.K."/>
            <person name="Saxena R.K."/>
            <person name="Schlueter J.A."/>
            <person name="Donoghue M.T."/>
            <person name="Azam S."/>
            <person name="Fan G."/>
            <person name="Whaley A.M."/>
            <person name="Farmer A.D."/>
            <person name="Sheridan J."/>
            <person name="Iwata A."/>
            <person name="Tuteja R."/>
            <person name="Penmetsa R.V."/>
            <person name="Wu W."/>
            <person name="Upadhyaya H.D."/>
            <person name="Yang S.P."/>
            <person name="Shah T."/>
            <person name="Saxena K.B."/>
            <person name="Michael T."/>
            <person name="McCombie W.R."/>
            <person name="Yang B."/>
            <person name="Zhang G."/>
            <person name="Yang H."/>
            <person name="Wang J."/>
            <person name="Spillane C."/>
            <person name="Cook D.R."/>
            <person name="May G.D."/>
            <person name="Xu X."/>
            <person name="Jackson S.A."/>
        </authorList>
    </citation>
    <scope>NUCLEOTIDE SEQUENCE [LARGE SCALE GENOMIC DNA]</scope>
</reference>
<evidence type="ECO:0000313" key="3">
    <source>
        <dbReference type="Proteomes" id="UP000075243"/>
    </source>
</evidence>